<keyword evidence="10" id="KW-0418">Kinase</keyword>
<evidence type="ECO:0000256" key="13">
    <source>
        <dbReference type="ARBA" id="ARBA00033470"/>
    </source>
</evidence>
<dbReference type="SUPFAM" id="SSF56059">
    <property type="entry name" value="Glutathione synthetase ATP-binding domain-like"/>
    <property type="match status" value="1"/>
</dbReference>
<comment type="caution">
    <text evidence="17">The sequence shown here is derived from an EMBL/GenBank/DDBJ whole genome shotgun (WGS) entry which is preliminary data.</text>
</comment>
<comment type="similarity">
    <text evidence="4">Belongs to the PEP-utilizing enzyme family.</text>
</comment>
<dbReference type="PANTHER" id="PTHR43030">
    <property type="entry name" value="PHOSPHOENOLPYRUVATE SYNTHASE"/>
    <property type="match status" value="1"/>
</dbReference>
<organism evidence="17 18">
    <name type="scientific">Symmachiella macrocystis</name>
    <dbReference type="NCBI Taxonomy" id="2527985"/>
    <lineage>
        <taxon>Bacteria</taxon>
        <taxon>Pseudomonadati</taxon>
        <taxon>Planctomycetota</taxon>
        <taxon>Planctomycetia</taxon>
        <taxon>Planctomycetales</taxon>
        <taxon>Planctomycetaceae</taxon>
        <taxon>Symmachiella</taxon>
    </lineage>
</organism>
<dbReference type="Gene3D" id="3.30.470.20">
    <property type="entry name" value="ATP-grasp fold, B domain"/>
    <property type="match status" value="1"/>
</dbReference>
<evidence type="ECO:0000256" key="11">
    <source>
        <dbReference type="ARBA" id="ARBA00022840"/>
    </source>
</evidence>
<dbReference type="GO" id="GO:0006094">
    <property type="term" value="P:gluconeogenesis"/>
    <property type="evidence" value="ECO:0007669"/>
    <property type="project" value="UniProtKB-UniPathway"/>
</dbReference>
<evidence type="ECO:0000256" key="7">
    <source>
        <dbReference type="ARBA" id="ARBA00022679"/>
    </source>
</evidence>
<dbReference type="AlphaFoldDB" id="A0A5C6BKL8"/>
<reference evidence="17 18" key="1">
    <citation type="submission" date="2019-02" db="EMBL/GenBank/DDBJ databases">
        <title>Deep-cultivation of Planctomycetes and their phenomic and genomic characterization uncovers novel biology.</title>
        <authorList>
            <person name="Wiegand S."/>
            <person name="Jogler M."/>
            <person name="Boedeker C."/>
            <person name="Pinto D."/>
            <person name="Vollmers J."/>
            <person name="Rivas-Marin E."/>
            <person name="Kohn T."/>
            <person name="Peeters S.H."/>
            <person name="Heuer A."/>
            <person name="Rast P."/>
            <person name="Oberbeckmann S."/>
            <person name="Bunk B."/>
            <person name="Jeske O."/>
            <person name="Meyerdierks A."/>
            <person name="Storesund J.E."/>
            <person name="Kallscheuer N."/>
            <person name="Luecker S."/>
            <person name="Lage O.M."/>
            <person name="Pohl T."/>
            <person name="Merkel B.J."/>
            <person name="Hornburger P."/>
            <person name="Mueller R.-W."/>
            <person name="Bruemmer F."/>
            <person name="Labrenz M."/>
            <person name="Spormann A.M."/>
            <person name="Op Den Camp H."/>
            <person name="Overmann J."/>
            <person name="Amann R."/>
            <person name="Jetten M.S.M."/>
            <person name="Mascher T."/>
            <person name="Medema M.H."/>
            <person name="Devos D.P."/>
            <person name="Kaster A.-K."/>
            <person name="Ovreas L."/>
            <person name="Rohde M."/>
            <person name="Galperin M.Y."/>
            <person name="Jogler C."/>
        </authorList>
    </citation>
    <scope>NUCLEOTIDE SEQUENCE [LARGE SCALE GENOMIC DNA]</scope>
    <source>
        <strain evidence="17 18">CA54</strain>
    </source>
</reference>
<dbReference type="Proteomes" id="UP000320735">
    <property type="component" value="Unassembled WGS sequence"/>
</dbReference>
<evidence type="ECO:0000259" key="15">
    <source>
        <dbReference type="Pfam" id="PF00391"/>
    </source>
</evidence>
<keyword evidence="8" id="KW-0479">Metal-binding</keyword>
<evidence type="ECO:0000256" key="14">
    <source>
        <dbReference type="ARBA" id="ARBA00047700"/>
    </source>
</evidence>
<dbReference type="EC" id="2.7.9.2" evidence="5"/>
<evidence type="ECO:0000313" key="17">
    <source>
        <dbReference type="EMBL" id="TWU12525.1"/>
    </source>
</evidence>
<dbReference type="OrthoDB" id="9765468at2"/>
<feature type="domain" description="Pyruvate phosphate dikinase AMP/ATP-binding" evidence="16">
    <location>
        <begin position="15"/>
        <end position="317"/>
    </location>
</feature>
<proteinExistence type="inferred from homology"/>
<dbReference type="UniPathway" id="UPA00138"/>
<dbReference type="Gene3D" id="3.50.30.10">
    <property type="entry name" value="Phosphohistidine domain"/>
    <property type="match status" value="1"/>
</dbReference>
<evidence type="ECO:0000259" key="16">
    <source>
        <dbReference type="Pfam" id="PF01326"/>
    </source>
</evidence>
<dbReference type="Pfam" id="PF00391">
    <property type="entry name" value="PEP-utilizers"/>
    <property type="match status" value="1"/>
</dbReference>
<comment type="pathway">
    <text evidence="3">Carbohydrate biosynthesis; gluconeogenesis.</text>
</comment>
<comment type="function">
    <text evidence="2">Catalyzes the phosphorylation of pyruvate to phosphoenolpyruvate.</text>
</comment>
<dbReference type="Gene3D" id="3.30.1490.20">
    <property type="entry name" value="ATP-grasp fold, A domain"/>
    <property type="match status" value="1"/>
</dbReference>
<keyword evidence="17" id="KW-0670">Pyruvate</keyword>
<dbReference type="GO" id="GO:0046872">
    <property type="term" value="F:metal ion binding"/>
    <property type="evidence" value="ECO:0007669"/>
    <property type="project" value="UniProtKB-KW"/>
</dbReference>
<evidence type="ECO:0000256" key="4">
    <source>
        <dbReference type="ARBA" id="ARBA00007837"/>
    </source>
</evidence>
<evidence type="ECO:0000313" key="18">
    <source>
        <dbReference type="Proteomes" id="UP000320735"/>
    </source>
</evidence>
<name>A0A5C6BKL8_9PLAN</name>
<evidence type="ECO:0000256" key="1">
    <source>
        <dbReference type="ARBA" id="ARBA00001946"/>
    </source>
</evidence>
<protein>
    <recommendedName>
        <fullName evidence="6">Phosphoenolpyruvate synthase</fullName>
        <ecNumber evidence="5">2.7.9.2</ecNumber>
    </recommendedName>
    <alternativeName>
        <fullName evidence="13">Pyruvate, water dikinase</fullName>
    </alternativeName>
</protein>
<dbReference type="InterPro" id="IPR013815">
    <property type="entry name" value="ATP_grasp_subdomain_1"/>
</dbReference>
<comment type="cofactor">
    <cofactor evidence="1">
        <name>Mg(2+)</name>
        <dbReference type="ChEBI" id="CHEBI:18420"/>
    </cofactor>
</comment>
<dbReference type="InterPro" id="IPR008279">
    <property type="entry name" value="PEP-util_enz_mobile_dom"/>
</dbReference>
<evidence type="ECO:0000256" key="9">
    <source>
        <dbReference type="ARBA" id="ARBA00022741"/>
    </source>
</evidence>
<evidence type="ECO:0000256" key="3">
    <source>
        <dbReference type="ARBA" id="ARBA00004742"/>
    </source>
</evidence>
<evidence type="ECO:0000256" key="5">
    <source>
        <dbReference type="ARBA" id="ARBA00011996"/>
    </source>
</evidence>
<sequence length="678" mass="74731">MIIPFADLDSSQVAVAGGKGASLGELTRAGAPVPPGFVISSSAFTDAIHSGDHQRYLQDTLSRLNGNEIEPDEAAREIAIHLESVHVVEDVASAIQLGLETLGVNSVSVRSSATCEDSGSSAWAGQLETYLNVPPEHVVGRVRDCWMSMFSPQALAYGAVHGYGAGQFAVAVVVQQMVASEISGIGFSVHPVTQEPNIMLIEACLGLGEAIVSGQINPDQYVVERDSDRIIASVVGEQRQALYVASEASPAQWRELGARGSARKISDEQVVEYARLLSRIHHHYGHPMDTEWAIENDQFQVLQARPITTLAAEYQESLIDLSTEWQPIVRRPQSLIEVSIASHWIDAQHAHNPLGIHFDRELAVQDQAGMAQLFQNKEACEACFERVKDAFQKDRALLLEMMQHGQQIYRNVQSQIDQGPEGFNSLDEAAEFFAEVAQYTTIYPFWVLNTLGIEEIDDPELRGLAEELRSRSLYPTIERKIIDPYVARLTADMGFSAPDEAPNVVTWSELRRGSLDRDELESRLQAIRDGHRFIFQSIDGEDQVHFVKQTEYLLMRLAKQRQVVPRSDKNQLTGSTAWPGHYTGRARVILSPDTVGQTFEEGEVLVSIQSSPALMPFLTRCGAIITDDGGIACHAAIIARELCKPTLIGTGRATSTIHTGDLVEVDTYSQVVRILERV</sequence>
<dbReference type="InterPro" id="IPR006319">
    <property type="entry name" value="PEP_synth"/>
</dbReference>
<evidence type="ECO:0000256" key="12">
    <source>
        <dbReference type="ARBA" id="ARBA00022842"/>
    </source>
</evidence>
<keyword evidence="7 17" id="KW-0808">Transferase</keyword>
<dbReference type="GO" id="GO:0008986">
    <property type="term" value="F:pyruvate, water dikinase activity"/>
    <property type="evidence" value="ECO:0007669"/>
    <property type="project" value="UniProtKB-EC"/>
</dbReference>
<evidence type="ECO:0000256" key="10">
    <source>
        <dbReference type="ARBA" id="ARBA00022777"/>
    </source>
</evidence>
<dbReference type="InterPro" id="IPR036637">
    <property type="entry name" value="Phosphohistidine_dom_sf"/>
</dbReference>
<evidence type="ECO:0000256" key="8">
    <source>
        <dbReference type="ARBA" id="ARBA00022723"/>
    </source>
</evidence>
<dbReference type="EMBL" id="SJPP01000001">
    <property type="protein sequence ID" value="TWU12525.1"/>
    <property type="molecule type" value="Genomic_DNA"/>
</dbReference>
<keyword evidence="18" id="KW-1185">Reference proteome</keyword>
<keyword evidence="9" id="KW-0547">Nucleotide-binding</keyword>
<dbReference type="Pfam" id="PF01326">
    <property type="entry name" value="PPDK_N"/>
    <property type="match status" value="1"/>
</dbReference>
<gene>
    <name evidence="17" type="primary">ppsA</name>
    <name evidence="17" type="ORF">CA54_13490</name>
</gene>
<evidence type="ECO:0000256" key="2">
    <source>
        <dbReference type="ARBA" id="ARBA00002988"/>
    </source>
</evidence>
<keyword evidence="11" id="KW-0067">ATP-binding</keyword>
<dbReference type="GO" id="GO:0005524">
    <property type="term" value="F:ATP binding"/>
    <property type="evidence" value="ECO:0007669"/>
    <property type="project" value="UniProtKB-KW"/>
</dbReference>
<feature type="domain" description="PEP-utilising enzyme mobile" evidence="15">
    <location>
        <begin position="599"/>
        <end position="668"/>
    </location>
</feature>
<dbReference type="RefSeq" id="WP_146369984.1">
    <property type="nucleotide sequence ID" value="NZ_SJPP01000001.1"/>
</dbReference>
<dbReference type="InterPro" id="IPR002192">
    <property type="entry name" value="PPDK_AMP/ATP-bd"/>
</dbReference>
<evidence type="ECO:0000256" key="6">
    <source>
        <dbReference type="ARBA" id="ARBA00021623"/>
    </source>
</evidence>
<dbReference type="SUPFAM" id="SSF52009">
    <property type="entry name" value="Phosphohistidine domain"/>
    <property type="match status" value="1"/>
</dbReference>
<comment type="catalytic activity">
    <reaction evidence="14">
        <text>pyruvate + ATP + H2O = phosphoenolpyruvate + AMP + phosphate + 2 H(+)</text>
        <dbReference type="Rhea" id="RHEA:11364"/>
        <dbReference type="ChEBI" id="CHEBI:15361"/>
        <dbReference type="ChEBI" id="CHEBI:15377"/>
        <dbReference type="ChEBI" id="CHEBI:15378"/>
        <dbReference type="ChEBI" id="CHEBI:30616"/>
        <dbReference type="ChEBI" id="CHEBI:43474"/>
        <dbReference type="ChEBI" id="CHEBI:58702"/>
        <dbReference type="ChEBI" id="CHEBI:456215"/>
        <dbReference type="EC" id="2.7.9.2"/>
    </reaction>
</comment>
<accession>A0A5C6BKL8</accession>
<dbReference type="PANTHER" id="PTHR43030:SF1">
    <property type="entry name" value="PHOSPHOENOLPYRUVATE SYNTHASE"/>
    <property type="match status" value="1"/>
</dbReference>
<keyword evidence="12" id="KW-0460">Magnesium</keyword>